<sequence>MTRDEWIAFTAAIKQAMWTLTTPDDAFARWSAWCARYAENDPAENLKQWNDITETQVGWKAVTYKSLHLRALLKMGVETPPAPTPMQVVPQPETVPAPIQDSFLTQHSEVTNCKPDSSEAFKLLRELGLPIGFNEFKQ</sequence>
<gene>
    <name evidence="1" type="ORF">D2T33_12375</name>
</gene>
<evidence type="ECO:0000313" key="2">
    <source>
        <dbReference type="Proteomes" id="UP000285710"/>
    </source>
</evidence>
<name>A0A443ISW9_9RHOB</name>
<protein>
    <submittedName>
        <fullName evidence="1">Uncharacterized protein</fullName>
    </submittedName>
</protein>
<dbReference type="Proteomes" id="UP000285710">
    <property type="component" value="Unassembled WGS sequence"/>
</dbReference>
<evidence type="ECO:0000313" key="1">
    <source>
        <dbReference type="EMBL" id="RWR10453.1"/>
    </source>
</evidence>
<dbReference type="EMBL" id="SAUW01000012">
    <property type="protein sequence ID" value="RWR10453.1"/>
    <property type="molecule type" value="Genomic_DNA"/>
</dbReference>
<proteinExistence type="predicted"/>
<dbReference type="RefSeq" id="WP_128269985.1">
    <property type="nucleotide sequence ID" value="NZ_SAUW01000012.1"/>
</dbReference>
<accession>A0A443ISW9</accession>
<reference evidence="1 2" key="1">
    <citation type="submission" date="2019-01" db="EMBL/GenBank/DDBJ databases">
        <title>Sinorhodobacter populi sp. nov. isolated from the symptomatic bark tissue of Populus euramericana canker.</title>
        <authorList>
            <person name="Xu G."/>
        </authorList>
    </citation>
    <scope>NUCLEOTIDE SEQUENCE [LARGE SCALE GENOMIC DNA]</scope>
    <source>
        <strain evidence="1 2">2D-5</strain>
    </source>
</reference>
<comment type="caution">
    <text evidence="1">The sequence shown here is derived from an EMBL/GenBank/DDBJ whole genome shotgun (WGS) entry which is preliminary data.</text>
</comment>
<dbReference type="AlphaFoldDB" id="A0A443ISW9"/>
<keyword evidence="2" id="KW-1185">Reference proteome</keyword>
<organism evidence="1 2">
    <name type="scientific">Paenirhodobacter populi</name>
    <dbReference type="NCBI Taxonomy" id="2306993"/>
    <lineage>
        <taxon>Bacteria</taxon>
        <taxon>Pseudomonadati</taxon>
        <taxon>Pseudomonadota</taxon>
        <taxon>Alphaproteobacteria</taxon>
        <taxon>Rhodobacterales</taxon>
        <taxon>Rhodobacter group</taxon>
        <taxon>Paenirhodobacter</taxon>
    </lineage>
</organism>
<reference evidence="1 2" key="2">
    <citation type="submission" date="2019-01" db="EMBL/GenBank/DDBJ databases">
        <authorList>
            <person name="Li Y."/>
        </authorList>
    </citation>
    <scope>NUCLEOTIDE SEQUENCE [LARGE SCALE GENOMIC DNA]</scope>
    <source>
        <strain evidence="1 2">2D-5</strain>
    </source>
</reference>